<feature type="signal peptide" evidence="1">
    <location>
        <begin position="1"/>
        <end position="16"/>
    </location>
</feature>
<dbReference type="EMBL" id="JAGMUX010000008">
    <property type="protein sequence ID" value="KAH7250185.1"/>
    <property type="molecule type" value="Genomic_DNA"/>
</dbReference>
<reference evidence="2" key="1">
    <citation type="journal article" date="2021" name="Nat. Commun.">
        <title>Genetic determinants of endophytism in the Arabidopsis root mycobiome.</title>
        <authorList>
            <person name="Mesny F."/>
            <person name="Miyauchi S."/>
            <person name="Thiergart T."/>
            <person name="Pickel B."/>
            <person name="Atanasova L."/>
            <person name="Karlsson M."/>
            <person name="Huettel B."/>
            <person name="Barry K.W."/>
            <person name="Haridas S."/>
            <person name="Chen C."/>
            <person name="Bauer D."/>
            <person name="Andreopoulos W."/>
            <person name="Pangilinan J."/>
            <person name="LaButti K."/>
            <person name="Riley R."/>
            <person name="Lipzen A."/>
            <person name="Clum A."/>
            <person name="Drula E."/>
            <person name="Henrissat B."/>
            <person name="Kohler A."/>
            <person name="Grigoriev I.V."/>
            <person name="Martin F.M."/>
            <person name="Hacquard S."/>
        </authorList>
    </citation>
    <scope>NUCLEOTIDE SEQUENCE</scope>
    <source>
        <strain evidence="2">MPI-CAGE-AT-0023</strain>
    </source>
</reference>
<sequence>MRLFLSFVSLLSLATANPVSRSPRNKEGEYSWECGMNAPYAYYSDCKYLLGWYQTISKTGWFGIGKAKSLSKYWGNCQISIESGPLGHFALEIQQDQFVDVIKQGMMYRCPDRWSRIMVKPDNNTWTAYLTEKGWDPEQGF</sequence>
<evidence type="ECO:0000256" key="1">
    <source>
        <dbReference type="SAM" id="SignalP"/>
    </source>
</evidence>
<dbReference type="RefSeq" id="XP_046049504.1">
    <property type="nucleotide sequence ID" value="XM_046190181.1"/>
</dbReference>
<feature type="chain" id="PRO_5040427142" evidence="1">
    <location>
        <begin position="17"/>
        <end position="141"/>
    </location>
</feature>
<dbReference type="OrthoDB" id="4965518at2759"/>
<name>A0A9P9KAJ1_FUSRE</name>
<evidence type="ECO:0000313" key="2">
    <source>
        <dbReference type="EMBL" id="KAH7250185.1"/>
    </source>
</evidence>
<accession>A0A9P9KAJ1</accession>
<proteinExistence type="predicted"/>
<keyword evidence="1" id="KW-0732">Signal</keyword>
<dbReference type="GeneID" id="70220135"/>
<evidence type="ECO:0000313" key="3">
    <source>
        <dbReference type="Proteomes" id="UP000720189"/>
    </source>
</evidence>
<comment type="caution">
    <text evidence="2">The sequence shown here is derived from an EMBL/GenBank/DDBJ whole genome shotgun (WGS) entry which is preliminary data.</text>
</comment>
<gene>
    <name evidence="2" type="ORF">BKA55DRAFT_539747</name>
</gene>
<keyword evidence="3" id="KW-1185">Reference proteome</keyword>
<organism evidence="2 3">
    <name type="scientific">Fusarium redolens</name>
    <dbReference type="NCBI Taxonomy" id="48865"/>
    <lineage>
        <taxon>Eukaryota</taxon>
        <taxon>Fungi</taxon>
        <taxon>Dikarya</taxon>
        <taxon>Ascomycota</taxon>
        <taxon>Pezizomycotina</taxon>
        <taxon>Sordariomycetes</taxon>
        <taxon>Hypocreomycetidae</taxon>
        <taxon>Hypocreales</taxon>
        <taxon>Nectriaceae</taxon>
        <taxon>Fusarium</taxon>
        <taxon>Fusarium redolens species complex</taxon>
    </lineage>
</organism>
<dbReference type="Proteomes" id="UP000720189">
    <property type="component" value="Unassembled WGS sequence"/>
</dbReference>
<protein>
    <submittedName>
        <fullName evidence="2">Uncharacterized protein</fullName>
    </submittedName>
</protein>
<dbReference type="AlphaFoldDB" id="A0A9P9KAJ1"/>